<feature type="domain" description="Sec23/Sec24 helical" evidence="17">
    <location>
        <begin position="784"/>
        <end position="884"/>
    </location>
</feature>
<dbReference type="GO" id="GO:0030127">
    <property type="term" value="C:COPII vesicle coat"/>
    <property type="evidence" value="ECO:0007669"/>
    <property type="project" value="InterPro"/>
</dbReference>
<accession>A0A8S1BXX0</accession>
<evidence type="ECO:0000256" key="8">
    <source>
        <dbReference type="ARBA" id="ARBA00022892"/>
    </source>
</evidence>
<evidence type="ECO:0000256" key="6">
    <source>
        <dbReference type="ARBA" id="ARBA00022490"/>
    </source>
</evidence>
<dbReference type="Gene3D" id="1.20.120.730">
    <property type="entry name" value="Sec23/Sec24 helical domain"/>
    <property type="match status" value="1"/>
</dbReference>
<keyword evidence="10" id="KW-0333">Golgi apparatus</keyword>
<dbReference type="InterPro" id="IPR036180">
    <property type="entry name" value="Gelsolin-like_dom_sf"/>
</dbReference>
<feature type="compositionally biased region" description="Low complexity" evidence="13">
    <location>
        <begin position="109"/>
        <end position="124"/>
    </location>
</feature>
<gene>
    <name evidence="19" type="ORF">CLODIP_2_CD09253</name>
</gene>
<dbReference type="InterPro" id="IPR036175">
    <property type="entry name" value="Sec23/24_helical_dom_sf"/>
</dbReference>
<dbReference type="FunFam" id="2.30.30.380:FF:000004">
    <property type="entry name" value="SEC24 homolog B, COPII coat complex component"/>
    <property type="match status" value="1"/>
</dbReference>
<evidence type="ECO:0000259" key="17">
    <source>
        <dbReference type="Pfam" id="PF04815"/>
    </source>
</evidence>
<evidence type="ECO:0000313" key="20">
    <source>
        <dbReference type="Proteomes" id="UP000494165"/>
    </source>
</evidence>
<evidence type="ECO:0000256" key="1">
    <source>
        <dbReference type="ARBA" id="ARBA00004299"/>
    </source>
</evidence>
<dbReference type="Pfam" id="PF04815">
    <property type="entry name" value="Sec23_helical"/>
    <property type="match status" value="1"/>
</dbReference>
<dbReference type="GO" id="GO:0090110">
    <property type="term" value="P:COPII-coated vesicle cargo loading"/>
    <property type="evidence" value="ECO:0007669"/>
    <property type="project" value="TreeGrafter"/>
</dbReference>
<comment type="subcellular location">
    <subcellularLocation>
        <location evidence="1">Cytoplasmic vesicle</location>
        <location evidence="1">COPII-coated vesicle membrane</location>
        <topology evidence="1">Peripheral membrane protein</topology>
        <orientation evidence="1">Cytoplasmic side</orientation>
    </subcellularLocation>
    <subcellularLocation>
        <location evidence="3">Endoplasmic reticulum membrane</location>
        <topology evidence="3">Peripheral membrane protein</topology>
        <orientation evidence="3">Cytoplasmic side</orientation>
    </subcellularLocation>
    <subcellularLocation>
        <location evidence="2">Golgi apparatus membrane</location>
    </subcellularLocation>
</comment>
<dbReference type="InterPro" id="IPR050550">
    <property type="entry name" value="SEC23_SEC24_subfamily"/>
</dbReference>
<dbReference type="GO" id="GO:0000139">
    <property type="term" value="C:Golgi membrane"/>
    <property type="evidence" value="ECO:0007669"/>
    <property type="project" value="UniProtKB-SubCell"/>
</dbReference>
<dbReference type="Pfam" id="PF08033">
    <property type="entry name" value="Sec23_BS"/>
    <property type="match status" value="1"/>
</dbReference>
<dbReference type="Pfam" id="PF04810">
    <property type="entry name" value="zf-Sec23_Sec24"/>
    <property type="match status" value="1"/>
</dbReference>
<evidence type="ECO:0000256" key="4">
    <source>
        <dbReference type="ARBA" id="ARBA00008334"/>
    </source>
</evidence>
<proteinExistence type="inferred from homology"/>
<feature type="region of interest" description="Disordered" evidence="13">
    <location>
        <begin position="1"/>
        <end position="251"/>
    </location>
</feature>
<feature type="compositionally biased region" description="Pro residues" evidence="13">
    <location>
        <begin position="7"/>
        <end position="22"/>
    </location>
</feature>
<evidence type="ECO:0000256" key="3">
    <source>
        <dbReference type="ARBA" id="ARBA00004397"/>
    </source>
</evidence>
<dbReference type="InterPro" id="IPR036174">
    <property type="entry name" value="Znf_Sec23_Sec24_sf"/>
</dbReference>
<dbReference type="GO" id="GO:0006886">
    <property type="term" value="P:intracellular protein transport"/>
    <property type="evidence" value="ECO:0007669"/>
    <property type="project" value="InterPro"/>
</dbReference>
<dbReference type="GO" id="GO:0008270">
    <property type="term" value="F:zinc ion binding"/>
    <property type="evidence" value="ECO:0007669"/>
    <property type="project" value="InterPro"/>
</dbReference>
<name>A0A8S1BXX0_9INSE</name>
<evidence type="ECO:0000259" key="16">
    <source>
        <dbReference type="Pfam" id="PF04811"/>
    </source>
</evidence>
<evidence type="ECO:0000256" key="12">
    <source>
        <dbReference type="ARBA" id="ARBA00023329"/>
    </source>
</evidence>
<dbReference type="SUPFAM" id="SSF82919">
    <property type="entry name" value="Zn-finger domain of Sec23/24"/>
    <property type="match status" value="1"/>
</dbReference>
<feature type="domain" description="Zinc finger Sec23/Sec24-type" evidence="15">
    <location>
        <begin position="376"/>
        <end position="413"/>
    </location>
</feature>
<keyword evidence="8" id="KW-0931">ER-Golgi transport</keyword>
<dbReference type="SUPFAM" id="SSF53300">
    <property type="entry name" value="vWA-like"/>
    <property type="match status" value="1"/>
</dbReference>
<dbReference type="InterPro" id="IPR012990">
    <property type="entry name" value="Beta-sandwich_Sec23_24"/>
</dbReference>
<dbReference type="SUPFAM" id="SSF81995">
    <property type="entry name" value="beta-sandwich domain of Sec23/24"/>
    <property type="match status" value="1"/>
</dbReference>
<keyword evidence="7" id="KW-0256">Endoplasmic reticulum</keyword>
<reference evidence="19 20" key="1">
    <citation type="submission" date="2020-04" db="EMBL/GenBank/DDBJ databases">
        <authorList>
            <person name="Alioto T."/>
            <person name="Alioto T."/>
            <person name="Gomez Garrido J."/>
        </authorList>
    </citation>
    <scope>NUCLEOTIDE SEQUENCE [LARGE SCALE GENOMIC DNA]</scope>
</reference>
<dbReference type="Gene3D" id="3.40.20.10">
    <property type="entry name" value="Severin"/>
    <property type="match status" value="1"/>
</dbReference>
<dbReference type="GO" id="GO:0005789">
    <property type="term" value="C:endoplasmic reticulum membrane"/>
    <property type="evidence" value="ECO:0007669"/>
    <property type="project" value="UniProtKB-SubCell"/>
</dbReference>
<keyword evidence="12" id="KW-0968">Cytoplasmic vesicle</keyword>
<dbReference type="InterPro" id="IPR006900">
    <property type="entry name" value="Sec23/24_helical_dom"/>
</dbReference>
<dbReference type="SUPFAM" id="SSF81811">
    <property type="entry name" value="Helical domain of Sec23/24"/>
    <property type="match status" value="1"/>
</dbReference>
<dbReference type="GO" id="GO:0070971">
    <property type="term" value="C:endoplasmic reticulum exit site"/>
    <property type="evidence" value="ECO:0007669"/>
    <property type="project" value="TreeGrafter"/>
</dbReference>
<feature type="compositionally biased region" description="Pro residues" evidence="13">
    <location>
        <begin position="98"/>
        <end position="108"/>
    </location>
</feature>
<dbReference type="Gene3D" id="2.60.40.1670">
    <property type="entry name" value="beta-sandwich domain of Sec23/24"/>
    <property type="match status" value="1"/>
</dbReference>
<feature type="compositionally biased region" description="Pro residues" evidence="13">
    <location>
        <begin position="33"/>
        <end position="50"/>
    </location>
</feature>
<keyword evidence="5" id="KW-0813">Transport</keyword>
<evidence type="ECO:0000256" key="9">
    <source>
        <dbReference type="ARBA" id="ARBA00022927"/>
    </source>
</evidence>
<evidence type="ECO:0000256" key="11">
    <source>
        <dbReference type="ARBA" id="ARBA00023136"/>
    </source>
</evidence>
<protein>
    <submittedName>
        <fullName evidence="19">Uncharacterized protein</fullName>
    </submittedName>
</protein>
<dbReference type="CDD" id="cd01479">
    <property type="entry name" value="Sec24-like"/>
    <property type="match status" value="1"/>
</dbReference>
<dbReference type="InterPro" id="IPR036465">
    <property type="entry name" value="vWFA_dom_sf"/>
</dbReference>
<feature type="domain" description="Sec23/Sec24 trunk" evidence="16">
    <location>
        <begin position="449"/>
        <end position="683"/>
    </location>
</feature>
<dbReference type="SUPFAM" id="SSF82754">
    <property type="entry name" value="C-terminal, gelsolin-like domain of Sec23/24"/>
    <property type="match status" value="1"/>
</dbReference>
<dbReference type="InterPro" id="IPR041742">
    <property type="entry name" value="Sec24-like_trunk_dom"/>
</dbReference>
<dbReference type="PANTHER" id="PTHR13803">
    <property type="entry name" value="SEC24-RELATED PROTEIN"/>
    <property type="match status" value="1"/>
</dbReference>
<comment type="caution">
    <text evidence="19">The sequence shown here is derived from an EMBL/GenBank/DDBJ whole genome shotgun (WGS) entry which is preliminary data.</text>
</comment>
<dbReference type="EMBL" id="CADEPI010000016">
    <property type="protein sequence ID" value="CAB3364556.1"/>
    <property type="molecule type" value="Genomic_DNA"/>
</dbReference>
<feature type="domain" description="Gelsolin-like" evidence="14">
    <location>
        <begin position="911"/>
        <end position="983"/>
    </location>
</feature>
<dbReference type="OrthoDB" id="49016at2759"/>
<evidence type="ECO:0000256" key="2">
    <source>
        <dbReference type="ARBA" id="ARBA00004394"/>
    </source>
</evidence>
<dbReference type="Proteomes" id="UP000494165">
    <property type="component" value="Unassembled WGS sequence"/>
</dbReference>
<keyword evidence="20" id="KW-1185">Reference proteome</keyword>
<evidence type="ECO:0000256" key="13">
    <source>
        <dbReference type="SAM" id="MobiDB-lite"/>
    </source>
</evidence>
<dbReference type="InterPro" id="IPR029006">
    <property type="entry name" value="ADF-H/Gelsolin-like_dom_sf"/>
</dbReference>
<dbReference type="Gene3D" id="3.40.50.410">
    <property type="entry name" value="von Willebrand factor, type A domain"/>
    <property type="match status" value="1"/>
</dbReference>
<dbReference type="GO" id="GO:0000149">
    <property type="term" value="F:SNARE binding"/>
    <property type="evidence" value="ECO:0007669"/>
    <property type="project" value="TreeGrafter"/>
</dbReference>
<organism evidence="19 20">
    <name type="scientific">Cloeon dipterum</name>
    <dbReference type="NCBI Taxonomy" id="197152"/>
    <lineage>
        <taxon>Eukaryota</taxon>
        <taxon>Metazoa</taxon>
        <taxon>Ecdysozoa</taxon>
        <taxon>Arthropoda</taxon>
        <taxon>Hexapoda</taxon>
        <taxon>Insecta</taxon>
        <taxon>Pterygota</taxon>
        <taxon>Palaeoptera</taxon>
        <taxon>Ephemeroptera</taxon>
        <taxon>Pisciforma</taxon>
        <taxon>Baetidae</taxon>
        <taxon>Cloeon</taxon>
    </lineage>
</organism>
<keyword evidence="9" id="KW-0653">Protein transport</keyword>
<keyword evidence="11" id="KW-0472">Membrane</keyword>
<evidence type="ECO:0000256" key="10">
    <source>
        <dbReference type="ARBA" id="ARBA00023034"/>
    </source>
</evidence>
<sequence>MPTLPNGQPPWGQPLQAPPPPVNGHQVRHPQSGPFPPAPSSFNSPPPPFMNGPQKNPPQFHNVRPSPVPMDSPNRNSPLMMGNAKDSAGHQPPLAGQPQPPLAGPPQPQFSGQPQQPMGFQPMTGPRPPTLPPGQHAPYPGQNSSPALGGPPRPPQSLGGPHVRMPPFAGSTSPQGPPQTNAGPPSNTPFYNMHAPNPPISSPVAPQMPPPSSQVPPQPTSAPTFSQLQQRPPAGNQIPAPMANRYPPQPQQVQSPAYQRVFPQPTTQSMDGLTSQMGSMSVTQQGFNRLWGNNMESYDLLQNRNILPPTKIEAPSINLQHAFVDAQNCSPEIFRCTLTKIPETKSLLDKSRLPLGILIHPFKDLSQLPVIQCNTIVRCRACRTYINPFVYFIDHRRWKCNICFRVNELPDEFQYDPVSKTYGEPSRRPEVKSATIEFIAPSEYMVRPPQPAVYLFVLEVSRAAIETGYLKLVCDILLAELDNLPGDSRTHVGFITYDSSVHFYELVEDAQKPHMMVVGDIDEIFLPCPANLLVNLHEATDLVRELLMDLPNKFQGNPEPSSALGAALQASYKLMSSTGGRVTVFQVTLPGLGPGALQARSSGGAKDASPLLSPAIDFYKRLALECSASQIAVDLFLLNSQFADLATISGIARFSGGCIHHFPDFHVASKLHEEQLERCFRRYLTRKIGFEAVMRVRCTRGLGIHTFHGNFFVRSTDLLSLPNVSPDSGFGMQLAIEENLNDLQNVCLQAALLYTSSKGERRIRVHTMCLPIASNINDVIVSADQQCIVGLLTKMAVDRSQASSLSDAREAFINVAVDVLSTFKATQNMGGPSGLMAPHSLRLLPLYIVALLRHPAFRASSNVRIDDRVYAMCQFKSLPLGALMQSVFPDLYPLHCLTDEGALEIEGKVIPQPPRLQLSAEKFDSKGLFLIDTGDNLIMYVLRHINPALCRVLLGAPSFEAIPDVMYELPVLDNLDSERLRAFVTYLQEIKPYQPSIQIIREDSKYRSRFLQYLLEDRSESSLSYYEFLQHLKTQVK</sequence>
<dbReference type="InterPro" id="IPR006895">
    <property type="entry name" value="Znf_Sec23_Sec24"/>
</dbReference>
<dbReference type="Pfam" id="PF00626">
    <property type="entry name" value="Gelsolin"/>
    <property type="match status" value="1"/>
</dbReference>
<dbReference type="Gene3D" id="2.30.30.380">
    <property type="entry name" value="Zn-finger domain of Sec23/24"/>
    <property type="match status" value="1"/>
</dbReference>
<dbReference type="PANTHER" id="PTHR13803:SF39">
    <property type="entry name" value="SECRETORY 24AB, ISOFORM A"/>
    <property type="match status" value="1"/>
</dbReference>
<dbReference type="AlphaFoldDB" id="A0A8S1BXX0"/>
<comment type="similarity">
    <text evidence="4">Belongs to the SEC23/SEC24 family. SEC24 subfamily.</text>
</comment>
<dbReference type="InterPro" id="IPR007123">
    <property type="entry name" value="Gelsolin-like_dom"/>
</dbReference>
<keyword evidence="6" id="KW-0963">Cytoplasm</keyword>
<feature type="compositionally biased region" description="Pro residues" evidence="13">
    <location>
        <begin position="196"/>
        <end position="220"/>
    </location>
</feature>
<evidence type="ECO:0000313" key="19">
    <source>
        <dbReference type="EMBL" id="CAB3364556.1"/>
    </source>
</evidence>
<evidence type="ECO:0000259" key="15">
    <source>
        <dbReference type="Pfam" id="PF04810"/>
    </source>
</evidence>
<evidence type="ECO:0000259" key="14">
    <source>
        <dbReference type="Pfam" id="PF00626"/>
    </source>
</evidence>
<dbReference type="InterPro" id="IPR006896">
    <property type="entry name" value="Sec23/24_trunk_dom"/>
</dbReference>
<feature type="domain" description="Sec23/Sec24 beta-sandwich" evidence="18">
    <location>
        <begin position="689"/>
        <end position="772"/>
    </location>
</feature>
<evidence type="ECO:0000256" key="5">
    <source>
        <dbReference type="ARBA" id="ARBA00022448"/>
    </source>
</evidence>
<evidence type="ECO:0000256" key="7">
    <source>
        <dbReference type="ARBA" id="ARBA00022824"/>
    </source>
</evidence>
<feature type="compositionally biased region" description="Polar residues" evidence="13">
    <location>
        <begin position="170"/>
        <end position="190"/>
    </location>
</feature>
<dbReference type="Pfam" id="PF04811">
    <property type="entry name" value="Sec23_trunk"/>
    <property type="match status" value="1"/>
</dbReference>
<evidence type="ECO:0000259" key="18">
    <source>
        <dbReference type="Pfam" id="PF08033"/>
    </source>
</evidence>